<dbReference type="PROSITE" id="PS51192">
    <property type="entry name" value="HELICASE_ATP_BIND_1"/>
    <property type="match status" value="1"/>
</dbReference>
<feature type="domain" description="Helicase ATP-binding" evidence="17">
    <location>
        <begin position="840"/>
        <end position="1022"/>
    </location>
</feature>
<feature type="compositionally biased region" description="Polar residues" evidence="15">
    <location>
        <begin position="385"/>
        <end position="401"/>
    </location>
</feature>
<feature type="region of interest" description="Disordered" evidence="15">
    <location>
        <begin position="16"/>
        <end position="83"/>
    </location>
</feature>
<dbReference type="PROSITE" id="PS51194">
    <property type="entry name" value="HELICASE_CTER"/>
    <property type="match status" value="1"/>
</dbReference>
<dbReference type="InterPro" id="IPR004589">
    <property type="entry name" value="DNA_helicase_ATP-dep_RecQ"/>
</dbReference>
<evidence type="ECO:0000256" key="5">
    <source>
        <dbReference type="ARBA" id="ARBA00022801"/>
    </source>
</evidence>
<evidence type="ECO:0000256" key="13">
    <source>
        <dbReference type="ARBA" id="ARBA00034808"/>
    </source>
</evidence>
<keyword evidence="7" id="KW-0067">ATP-binding</keyword>
<dbReference type="NCBIfam" id="TIGR00614">
    <property type="entry name" value="recQ_fam"/>
    <property type="match status" value="1"/>
</dbReference>
<feature type="compositionally biased region" description="Low complexity" evidence="15">
    <location>
        <begin position="1681"/>
        <end position="1697"/>
    </location>
</feature>
<feature type="compositionally biased region" description="Acidic residues" evidence="15">
    <location>
        <begin position="1418"/>
        <end position="1428"/>
    </location>
</feature>
<dbReference type="PROSITE" id="PS50967">
    <property type="entry name" value="HRDC"/>
    <property type="match status" value="1"/>
</dbReference>
<reference evidence="19" key="1">
    <citation type="journal article" date="2020" name="Stud. Mycol.">
        <title>101 Dothideomycetes genomes: a test case for predicting lifestyles and emergence of pathogens.</title>
        <authorList>
            <person name="Haridas S."/>
            <person name="Albert R."/>
            <person name="Binder M."/>
            <person name="Bloem J."/>
            <person name="Labutti K."/>
            <person name="Salamov A."/>
            <person name="Andreopoulos B."/>
            <person name="Baker S."/>
            <person name="Barry K."/>
            <person name="Bills G."/>
            <person name="Bluhm B."/>
            <person name="Cannon C."/>
            <person name="Castanera R."/>
            <person name="Culley D."/>
            <person name="Daum C."/>
            <person name="Ezra D."/>
            <person name="Gonzalez J."/>
            <person name="Henrissat B."/>
            <person name="Kuo A."/>
            <person name="Liang C."/>
            <person name="Lipzen A."/>
            <person name="Lutzoni F."/>
            <person name="Magnuson J."/>
            <person name="Mondo S."/>
            <person name="Nolan M."/>
            <person name="Ohm R."/>
            <person name="Pangilinan J."/>
            <person name="Park H.-J."/>
            <person name="Ramirez L."/>
            <person name="Alfaro M."/>
            <person name="Sun H."/>
            <person name="Tritt A."/>
            <person name="Yoshinaga Y."/>
            <person name="Zwiers L.-H."/>
            <person name="Turgeon B."/>
            <person name="Goodwin S."/>
            <person name="Spatafora J."/>
            <person name="Crous P."/>
            <person name="Grigoriev I."/>
        </authorList>
    </citation>
    <scope>NUCLEOTIDE SEQUENCE</scope>
    <source>
        <strain evidence="19">CBS 121739</strain>
    </source>
</reference>
<name>A0A6A6WDA4_9PEZI</name>
<keyword evidence="20" id="KW-1185">Reference proteome</keyword>
<feature type="compositionally biased region" description="Polar residues" evidence="15">
    <location>
        <begin position="366"/>
        <end position="375"/>
    </location>
</feature>
<comment type="subcellular location">
    <subcellularLocation>
        <location evidence="1">Nucleus</location>
    </subcellularLocation>
</comment>
<dbReference type="GeneID" id="54490322"/>
<evidence type="ECO:0000256" key="7">
    <source>
        <dbReference type="ARBA" id="ARBA00022840"/>
    </source>
</evidence>
<dbReference type="Pfam" id="PF16124">
    <property type="entry name" value="RecQ_Zn_bind"/>
    <property type="match status" value="1"/>
</dbReference>
<dbReference type="RefSeq" id="XP_033603263.1">
    <property type="nucleotide sequence ID" value="XM_033749268.1"/>
</dbReference>
<feature type="compositionally biased region" description="Low complexity" evidence="15">
    <location>
        <begin position="1377"/>
        <end position="1389"/>
    </location>
</feature>
<feature type="region of interest" description="Disordered" evidence="15">
    <location>
        <begin position="138"/>
        <end position="211"/>
    </location>
</feature>
<dbReference type="PANTHER" id="PTHR13710:SF153">
    <property type="entry name" value="RECQ-LIKE DNA HELICASE BLM"/>
    <property type="match status" value="1"/>
</dbReference>
<keyword evidence="9" id="KW-0234">DNA repair</keyword>
<dbReference type="InterPro" id="IPR001650">
    <property type="entry name" value="Helicase_C-like"/>
</dbReference>
<dbReference type="GO" id="GO:0005634">
    <property type="term" value="C:nucleus"/>
    <property type="evidence" value="ECO:0007669"/>
    <property type="project" value="UniProtKB-SubCell"/>
</dbReference>
<evidence type="ECO:0000256" key="12">
    <source>
        <dbReference type="ARBA" id="ARBA00034617"/>
    </source>
</evidence>
<dbReference type="InterPro" id="IPR002121">
    <property type="entry name" value="HRDC_dom"/>
</dbReference>
<dbReference type="InterPro" id="IPR014001">
    <property type="entry name" value="Helicase_ATP-bd"/>
</dbReference>
<evidence type="ECO:0000256" key="11">
    <source>
        <dbReference type="ARBA" id="ARBA00023242"/>
    </source>
</evidence>
<evidence type="ECO:0000256" key="6">
    <source>
        <dbReference type="ARBA" id="ARBA00022806"/>
    </source>
</evidence>
<dbReference type="SUPFAM" id="SSF52540">
    <property type="entry name" value="P-loop containing nucleoside triphosphate hydrolases"/>
    <property type="match status" value="2"/>
</dbReference>
<dbReference type="GO" id="GO:0003677">
    <property type="term" value="F:DNA binding"/>
    <property type="evidence" value="ECO:0007669"/>
    <property type="project" value="UniProtKB-KW"/>
</dbReference>
<dbReference type="InterPro" id="IPR027417">
    <property type="entry name" value="P-loop_NTPase"/>
</dbReference>
<feature type="region of interest" description="Disordered" evidence="15">
    <location>
        <begin position="1591"/>
        <end position="1649"/>
    </location>
</feature>
<feature type="region of interest" description="Disordered" evidence="15">
    <location>
        <begin position="294"/>
        <end position="418"/>
    </location>
</feature>
<dbReference type="Pfam" id="PF00570">
    <property type="entry name" value="HRDC"/>
    <property type="match status" value="1"/>
</dbReference>
<evidence type="ECO:0000256" key="2">
    <source>
        <dbReference type="ARBA" id="ARBA00005446"/>
    </source>
</evidence>
<dbReference type="Gene3D" id="1.10.10.10">
    <property type="entry name" value="Winged helix-like DNA-binding domain superfamily/Winged helix DNA-binding domain"/>
    <property type="match status" value="1"/>
</dbReference>
<dbReference type="SMART" id="SM00487">
    <property type="entry name" value="DEXDc"/>
    <property type="match status" value="1"/>
</dbReference>
<feature type="compositionally biased region" description="Gly residues" evidence="15">
    <location>
        <begin position="1752"/>
        <end position="1764"/>
    </location>
</feature>
<keyword evidence="8" id="KW-0238">DNA-binding</keyword>
<evidence type="ECO:0000259" key="17">
    <source>
        <dbReference type="PROSITE" id="PS51192"/>
    </source>
</evidence>
<dbReference type="Proteomes" id="UP000799437">
    <property type="component" value="Unassembled WGS sequence"/>
</dbReference>
<feature type="region of interest" description="Disordered" evidence="15">
    <location>
        <begin position="1681"/>
        <end position="1764"/>
    </location>
</feature>
<feature type="compositionally biased region" description="Basic and acidic residues" evidence="15">
    <location>
        <begin position="53"/>
        <end position="69"/>
    </location>
</feature>
<keyword evidence="10" id="KW-0413">Isomerase</keyword>
<comment type="similarity">
    <text evidence="2">Belongs to the helicase family. RecQ subfamily.</text>
</comment>
<dbReference type="GO" id="GO:0016787">
    <property type="term" value="F:hydrolase activity"/>
    <property type="evidence" value="ECO:0007669"/>
    <property type="project" value="UniProtKB-KW"/>
</dbReference>
<comment type="catalytic activity">
    <reaction evidence="12">
        <text>Couples ATP hydrolysis with the unwinding of duplex DNA by translocating in the 3'-5' direction.</text>
        <dbReference type="EC" id="5.6.2.4"/>
    </reaction>
</comment>
<evidence type="ECO:0000313" key="19">
    <source>
        <dbReference type="EMBL" id="KAF2760812.1"/>
    </source>
</evidence>
<dbReference type="GO" id="GO:0000724">
    <property type="term" value="P:double-strand break repair via homologous recombination"/>
    <property type="evidence" value="ECO:0007669"/>
    <property type="project" value="TreeGrafter"/>
</dbReference>
<feature type="compositionally biased region" description="Acidic residues" evidence="15">
    <location>
        <begin position="1591"/>
        <end position="1613"/>
    </location>
</feature>
<evidence type="ECO:0000256" key="15">
    <source>
        <dbReference type="SAM" id="MobiDB-lite"/>
    </source>
</evidence>
<dbReference type="PROSITE" id="PS00690">
    <property type="entry name" value="DEAH_ATP_HELICASE"/>
    <property type="match status" value="1"/>
</dbReference>
<evidence type="ECO:0000256" key="8">
    <source>
        <dbReference type="ARBA" id="ARBA00023125"/>
    </source>
</evidence>
<dbReference type="GO" id="GO:0005694">
    <property type="term" value="C:chromosome"/>
    <property type="evidence" value="ECO:0007669"/>
    <property type="project" value="TreeGrafter"/>
</dbReference>
<evidence type="ECO:0000313" key="20">
    <source>
        <dbReference type="Proteomes" id="UP000799437"/>
    </source>
</evidence>
<keyword evidence="11" id="KW-0539">Nucleus</keyword>
<dbReference type="PANTHER" id="PTHR13710">
    <property type="entry name" value="DNA HELICASE RECQ FAMILY MEMBER"/>
    <property type="match status" value="1"/>
</dbReference>
<feature type="compositionally biased region" description="Polar residues" evidence="15">
    <location>
        <begin position="300"/>
        <end position="317"/>
    </location>
</feature>
<keyword evidence="4" id="KW-0227">DNA damage</keyword>
<dbReference type="InterPro" id="IPR044876">
    <property type="entry name" value="HRDC_dom_sf"/>
</dbReference>
<keyword evidence="3" id="KW-0547">Nucleotide-binding</keyword>
<feature type="domain" description="Helicase C-terminal" evidence="18">
    <location>
        <begin position="1044"/>
        <end position="1196"/>
    </location>
</feature>
<dbReference type="InterPro" id="IPR032284">
    <property type="entry name" value="RecQ_Zn-bd"/>
</dbReference>
<dbReference type="GO" id="GO:0005524">
    <property type="term" value="F:ATP binding"/>
    <property type="evidence" value="ECO:0007669"/>
    <property type="project" value="UniProtKB-KW"/>
</dbReference>
<proteinExistence type="inferred from homology"/>
<evidence type="ECO:0000259" key="16">
    <source>
        <dbReference type="PROSITE" id="PS50967"/>
    </source>
</evidence>
<dbReference type="FunFam" id="1.10.10.10:FF:000495">
    <property type="entry name" value="RecQ family helicase MusN"/>
    <property type="match status" value="1"/>
</dbReference>
<evidence type="ECO:0000259" key="18">
    <source>
        <dbReference type="PROSITE" id="PS51194"/>
    </source>
</evidence>
<dbReference type="InterPro" id="IPR002464">
    <property type="entry name" value="DNA/RNA_helicase_DEAH_CS"/>
</dbReference>
<dbReference type="Gene3D" id="1.10.150.80">
    <property type="entry name" value="HRDC domain"/>
    <property type="match status" value="1"/>
</dbReference>
<dbReference type="GO" id="GO:0005737">
    <property type="term" value="C:cytoplasm"/>
    <property type="evidence" value="ECO:0007669"/>
    <property type="project" value="TreeGrafter"/>
</dbReference>
<dbReference type="OrthoDB" id="10261556at2759"/>
<dbReference type="FunFam" id="3.40.50.300:FF:001975">
    <property type="entry name" value="ATP-dependent DNA helicase"/>
    <property type="match status" value="1"/>
</dbReference>
<feature type="region of interest" description="Disordered" evidence="15">
    <location>
        <begin position="644"/>
        <end position="694"/>
    </location>
</feature>
<dbReference type="SUPFAM" id="SSF47819">
    <property type="entry name" value="HRDC-like"/>
    <property type="match status" value="1"/>
</dbReference>
<gene>
    <name evidence="19" type="ORF">EJ05DRAFT_535718</name>
</gene>
<protein>
    <recommendedName>
        <fullName evidence="13">DNA 3'-5' helicase</fullName>
        <ecNumber evidence="13">5.6.2.4</ecNumber>
    </recommendedName>
</protein>
<feature type="compositionally biased region" description="Basic residues" evidence="15">
    <location>
        <begin position="1737"/>
        <end position="1751"/>
    </location>
</feature>
<dbReference type="Pfam" id="PF00271">
    <property type="entry name" value="Helicase_C"/>
    <property type="match status" value="1"/>
</dbReference>
<dbReference type="SMART" id="SM00956">
    <property type="entry name" value="RQC"/>
    <property type="match status" value="1"/>
</dbReference>
<feature type="compositionally biased region" description="Polar residues" evidence="15">
    <location>
        <begin position="1394"/>
        <end position="1408"/>
    </location>
</feature>
<dbReference type="Pfam" id="PF09382">
    <property type="entry name" value="RQC"/>
    <property type="match status" value="1"/>
</dbReference>
<feature type="compositionally biased region" description="Polar residues" evidence="15">
    <location>
        <begin position="1615"/>
        <end position="1627"/>
    </location>
</feature>
<keyword evidence="5" id="KW-0378">Hydrolase</keyword>
<evidence type="ECO:0000256" key="10">
    <source>
        <dbReference type="ARBA" id="ARBA00023235"/>
    </source>
</evidence>
<dbReference type="Pfam" id="PF00270">
    <property type="entry name" value="DEAD"/>
    <property type="match status" value="1"/>
</dbReference>
<feature type="compositionally biased region" description="Basic and acidic residues" evidence="15">
    <location>
        <begin position="175"/>
        <end position="185"/>
    </location>
</feature>
<dbReference type="EC" id="5.6.2.4" evidence="13"/>
<dbReference type="SMART" id="SM00490">
    <property type="entry name" value="HELICc"/>
    <property type="match status" value="1"/>
</dbReference>
<accession>A0A6A6WDA4</accession>
<dbReference type="InterPro" id="IPR036388">
    <property type="entry name" value="WH-like_DNA-bd_sf"/>
</dbReference>
<dbReference type="InterPro" id="IPR011545">
    <property type="entry name" value="DEAD/DEAH_box_helicase_dom"/>
</dbReference>
<feature type="compositionally biased region" description="Polar residues" evidence="15">
    <location>
        <begin position="448"/>
        <end position="459"/>
    </location>
</feature>
<keyword evidence="6" id="KW-0347">Helicase</keyword>
<organism evidence="19 20">
    <name type="scientific">Pseudovirgaria hyperparasitica</name>
    <dbReference type="NCBI Taxonomy" id="470096"/>
    <lineage>
        <taxon>Eukaryota</taxon>
        <taxon>Fungi</taxon>
        <taxon>Dikarya</taxon>
        <taxon>Ascomycota</taxon>
        <taxon>Pezizomycotina</taxon>
        <taxon>Dothideomycetes</taxon>
        <taxon>Dothideomycetes incertae sedis</taxon>
        <taxon>Acrospermales</taxon>
        <taxon>Acrospermaceae</taxon>
        <taxon>Pseudovirgaria</taxon>
    </lineage>
</organism>
<evidence type="ECO:0000256" key="14">
    <source>
        <dbReference type="SAM" id="Coils"/>
    </source>
</evidence>
<feature type="compositionally biased region" description="Polar residues" evidence="15">
    <location>
        <begin position="780"/>
        <end position="809"/>
    </location>
</feature>
<dbReference type="GO" id="GO:0009378">
    <property type="term" value="F:four-way junction helicase activity"/>
    <property type="evidence" value="ECO:0007669"/>
    <property type="project" value="TreeGrafter"/>
</dbReference>
<feature type="compositionally biased region" description="Basic and acidic residues" evidence="15">
    <location>
        <begin position="1628"/>
        <end position="1649"/>
    </location>
</feature>
<feature type="coiled-coil region" evidence="14">
    <location>
        <begin position="480"/>
        <end position="507"/>
    </location>
</feature>
<feature type="domain" description="HRDC" evidence="16">
    <location>
        <begin position="1479"/>
        <end position="1562"/>
    </location>
</feature>
<feature type="compositionally biased region" description="Polar residues" evidence="15">
    <location>
        <begin position="25"/>
        <end position="46"/>
    </location>
</feature>
<dbReference type="GO" id="GO:0043138">
    <property type="term" value="F:3'-5' DNA helicase activity"/>
    <property type="evidence" value="ECO:0007669"/>
    <property type="project" value="UniProtKB-EC"/>
</dbReference>
<dbReference type="EMBL" id="ML996567">
    <property type="protein sequence ID" value="KAF2760812.1"/>
    <property type="molecule type" value="Genomic_DNA"/>
</dbReference>
<sequence>MTSHNLRQHLTWLLSSKPFIPPPSTQQRATRSFESYPSSATLQNDIPATDVTHIARDNDTSSRRDHLHQENQGAPHRGGEQSVDDMARLKIGPSSASKPRMLMLASPDVKSTSIKATQGHRGAVVGEGKKFHQNAERQFTRPIEDASPTEPGPYKKRANPIDIHQLPPTPSHKFHTVDLTEERPAKSQLSKKRTSEEYGFDTPSRRHKPKKIKDERLLTRELSSPSRAEFVSIDDFDQPNDPPPPYSTVARSRPVLQADVAPFDAALDEYDESLFDGHDDEECVIEGKVLFRTSSRKSPSRLASGTRITDGTESLNAPPSPRHTPPKTIHTVEQSKKPQVRAKARVVEDSEDEYDIDMSDHEPETAQPQNKTFSSPRKPLRTTEPAGQSVRTNLGSPTKSPLCTAPPPRVRSQSPEKAQMVQEVESALLLRRNEADPAADANRMVSDPTKTPIFSSQSIGTTSLSMEEKAKVDIFVGWPDSEMQELVNEARARVDQLEEEALEQEFTGTSAPDLAAQTDKIKVRLQRLESLQRLTRVHRRHVERKDKLWQNLQAVFSEGGMPEQAESDENRDLTNRIKKTSATIFMSLQELGIIDSTGHIWNVRDPSKPTRVMVHSTQVSPFNGVGPEPVLSSSGIRQTQYAGNAQIKTGGADNFINSRKTSHIPRPDQSGRQSPLQQIPHKAPSHRNPSPTRNKQYVHEAGFEDDANLFENQVFTHNMGGIVHSISDDEEETYGDSDEEGIFAEIPDSATENIEPHRVVPQPNPFLKPAIPLNRPSKILSESSGNQAKQPYASQHSTQGKSQAKGSSPKQRHKWTTEVHRVLKNTFHMKGFRPHQEEAINETLAGRDVFVLMPTGGGKSLCYQLPALVKSGKTRGVTVVVSPLLSLMEDQVTHLKDRLGVAAFFINGESTREHRNFVTSALRDSRVEDYISMLYVTPELLSNSPGTVRALHDLYNNGLLARLVIDEAHCVSQWGHDFRPDYKALGEVRKQFEGVPLMALTATATENVKVDVRHNLGMGNCKTLTQSFNRPGLEYEVRKKSRGILGEIVEFIKARHRGKCGIIYCLSRKKCEDVAAKLTKEHGMRASHFHAGMTPADKSQTQRDWQAGKIHIVVATIAFGMGIDKPDVRFVIHHSIPKSLEGYYQETGRAGRDGKKSECVLFYGYQDAVTLKKMVDDGEGDRQQKDRQNQMLRKVVQFCENQSDCRRAQVLLYFNEPFTASQCRKTCDNCRSSSRFEMVDFSEYAAGAIRLVDILKKQVTDRNGFTLLHCVDVFRGAKNKSITDRGHNRLEEYGQGSDLAREDLERLFYHLISENALQEYSVVNAKGFATSYLTIGPRFRAFLEGKVPVQLQVRVTPRASRVVDKLGPKKTSKKKAATAAKSTTGVKAARAMPISTNVSSPVQMSSRRNAVKKRRVCEDEEDDDDDEGFVVPDHEPIREESDDEDAFQAAARSARAHRKAPAKRLSEPITLDARMAELDDVHADIVEQFVAEGKKECMKIRHQLQLRSQPFSDTVLREMAVNWPADLKAMEKIPGISQLSIDAHGARIMRILEKYKTFYDDATRQGEEVVEDPNKRIVNVIDLCSDEEFGSDIDLTADDNDDDDDDDEEEEDSGPLQTSGYFSNNSRRPADRPAEGGRREQTDRQRERDNAMVYHDMSAAAYEQRPAYPYARHGGAAQTKGRAAAAASASSGGAARGQWKKGFKTGGGGGGARSRTSSSSGAGGSFKKGRSAAAAAVKRHSGGGSSMHRRALGGGGGGIGMMPV</sequence>
<feature type="region of interest" description="Disordered" evidence="15">
    <location>
        <begin position="230"/>
        <end position="253"/>
    </location>
</feature>
<dbReference type="GO" id="GO:0006260">
    <property type="term" value="P:DNA replication"/>
    <property type="evidence" value="ECO:0007669"/>
    <property type="project" value="InterPro"/>
</dbReference>
<dbReference type="FunFam" id="3.40.50.300:FF:000296">
    <property type="entry name" value="ATP-dependent DNA helicase RecQ"/>
    <property type="match status" value="1"/>
</dbReference>
<feature type="region of interest" description="Disordered" evidence="15">
    <location>
        <begin position="1368"/>
        <end position="1464"/>
    </location>
</feature>
<evidence type="ECO:0000256" key="1">
    <source>
        <dbReference type="ARBA" id="ARBA00004123"/>
    </source>
</evidence>
<dbReference type="CDD" id="cd18794">
    <property type="entry name" value="SF2_C_RecQ"/>
    <property type="match status" value="1"/>
</dbReference>
<feature type="region of interest" description="Disordered" evidence="15">
    <location>
        <begin position="437"/>
        <end position="459"/>
    </location>
</feature>
<feature type="region of interest" description="Disordered" evidence="15">
    <location>
        <begin position="754"/>
        <end position="815"/>
    </location>
</feature>
<dbReference type="InterPro" id="IPR010997">
    <property type="entry name" value="HRDC-like_sf"/>
</dbReference>
<evidence type="ECO:0000256" key="4">
    <source>
        <dbReference type="ARBA" id="ARBA00022763"/>
    </source>
</evidence>
<dbReference type="Gene3D" id="3.40.50.300">
    <property type="entry name" value="P-loop containing nucleotide triphosphate hydrolases"/>
    <property type="match status" value="2"/>
</dbReference>
<dbReference type="InterPro" id="IPR018982">
    <property type="entry name" value="RQC_domain"/>
</dbReference>
<dbReference type="CDD" id="cd17920">
    <property type="entry name" value="DEXHc_RecQ"/>
    <property type="match status" value="1"/>
</dbReference>
<keyword evidence="14" id="KW-0175">Coiled coil</keyword>
<evidence type="ECO:0000256" key="3">
    <source>
        <dbReference type="ARBA" id="ARBA00022741"/>
    </source>
</evidence>
<evidence type="ECO:0000256" key="9">
    <source>
        <dbReference type="ARBA" id="ARBA00023204"/>
    </source>
</evidence>